<dbReference type="SUPFAM" id="SSF64005">
    <property type="entry name" value="Undecaprenyl diphosphate synthase"/>
    <property type="match status" value="1"/>
</dbReference>
<dbReference type="GO" id="GO:0005783">
    <property type="term" value="C:endoplasmic reticulum"/>
    <property type="evidence" value="ECO:0007669"/>
    <property type="project" value="TreeGrafter"/>
</dbReference>
<dbReference type="eggNOG" id="KOG1602">
    <property type="taxonomic scope" value="Eukaryota"/>
</dbReference>
<dbReference type="Gene3D" id="3.40.1180.10">
    <property type="entry name" value="Decaprenyl diphosphate synthase-like"/>
    <property type="match status" value="1"/>
</dbReference>
<dbReference type="Proteomes" id="UP000195557">
    <property type="component" value="Unassembled WGS sequence"/>
</dbReference>
<evidence type="ECO:0000313" key="4">
    <source>
        <dbReference type="EMBL" id="OUS45645.1"/>
    </source>
</evidence>
<organism evidence="4">
    <name type="scientific">Ostreococcus tauri</name>
    <name type="common">Marine green alga</name>
    <dbReference type="NCBI Taxonomy" id="70448"/>
    <lineage>
        <taxon>Eukaryota</taxon>
        <taxon>Viridiplantae</taxon>
        <taxon>Chlorophyta</taxon>
        <taxon>Mamiellophyceae</taxon>
        <taxon>Mamiellales</taxon>
        <taxon>Bathycoccaceae</taxon>
        <taxon>Ostreococcus</taxon>
    </lineage>
</organism>
<dbReference type="GO" id="GO:0016094">
    <property type="term" value="P:polyprenol biosynthetic process"/>
    <property type="evidence" value="ECO:0007669"/>
    <property type="project" value="TreeGrafter"/>
</dbReference>
<proteinExistence type="inferred from homology"/>
<protein>
    <recommendedName>
        <fullName evidence="3">Alkyl transferase</fullName>
        <ecNumber evidence="3">2.5.1.-</ecNumber>
    </recommendedName>
</protein>
<dbReference type="Pfam" id="PF01255">
    <property type="entry name" value="Prenyltransf"/>
    <property type="match status" value="1"/>
</dbReference>
<reference evidence="4" key="1">
    <citation type="submission" date="2017-04" db="EMBL/GenBank/DDBJ databases">
        <title>Population genomics of picophytoplankton unveils novel chromosome hypervariability.</title>
        <authorList>
            <consortium name="DOE Joint Genome Institute"/>
            <person name="Blanc-Mathieu R."/>
            <person name="Krasovec M."/>
            <person name="Hebrard M."/>
            <person name="Yau S."/>
            <person name="Desgranges E."/>
            <person name="Martin J."/>
            <person name="Schackwitz W."/>
            <person name="Kuo A."/>
            <person name="Salin G."/>
            <person name="Donnadieu C."/>
            <person name="Desdevises Y."/>
            <person name="Sanchez-Ferandin S."/>
            <person name="Moreau H."/>
            <person name="Rivals E."/>
            <person name="Grigoriev I.V."/>
            <person name="Grimsley N."/>
            <person name="Eyre-Walker A."/>
            <person name="Piganeau G."/>
        </authorList>
    </citation>
    <scope>NUCLEOTIDE SEQUENCE [LARGE SCALE GENOMIC DNA]</scope>
    <source>
        <strain evidence="4">RCC 1115</strain>
    </source>
</reference>
<evidence type="ECO:0000256" key="1">
    <source>
        <dbReference type="ARBA" id="ARBA00005432"/>
    </source>
</evidence>
<dbReference type="CDD" id="cd00475">
    <property type="entry name" value="Cis_IPPS"/>
    <property type="match status" value="1"/>
</dbReference>
<dbReference type="NCBIfam" id="TIGR00055">
    <property type="entry name" value="uppS"/>
    <property type="match status" value="1"/>
</dbReference>
<dbReference type="PANTHER" id="PTHR10291">
    <property type="entry name" value="DEHYDRODOLICHYL DIPHOSPHATE SYNTHASE FAMILY MEMBER"/>
    <property type="match status" value="1"/>
</dbReference>
<dbReference type="HAMAP" id="MF_01139">
    <property type="entry name" value="ISPT"/>
    <property type="match status" value="1"/>
</dbReference>
<sequence length="298" mass="32788">MASRATSRASSGFGRMFRRLVCAALRRRGVPGHVAVIMDGNRRHARRRGASATVGHRAGAETLSAACEWCFDLGVKVLSVYALSTENFGRAEDELRGLFELATERLEMLGKDARLARHRARVTVSGDLNALPKAVREAAMAVMEATAANDGPILNVCMAYTGREDLARAIVETRKEVKAGRLDASDVNERALERRLYGQSGGAPLPAVDLLVRTSGETRLSDYMLMNCRFAALVFTETLWPDFTFWDMVDAVWRYQRGADGLRRAREVYEARTSTKRGGEDVDDASVVAEVSVGSRKK</sequence>
<gene>
    <name evidence="4" type="ORF">BE221DRAFT_195250</name>
</gene>
<dbReference type="InterPro" id="IPR036424">
    <property type="entry name" value="UPP_synth-like_sf"/>
</dbReference>
<name>A0A1Y5IF60_OSTTA</name>
<dbReference type="PANTHER" id="PTHR10291:SF43">
    <property type="entry name" value="DEHYDRODOLICHYL DIPHOSPHATE SYNTHASE COMPLEX SUBUNIT DHDDS"/>
    <property type="match status" value="1"/>
</dbReference>
<evidence type="ECO:0000256" key="3">
    <source>
        <dbReference type="RuleBase" id="RU363018"/>
    </source>
</evidence>
<keyword evidence="2 3" id="KW-0808">Transferase</keyword>
<dbReference type="EC" id="2.5.1.-" evidence="3"/>
<dbReference type="EMBL" id="KZ155787">
    <property type="protein sequence ID" value="OUS45645.1"/>
    <property type="molecule type" value="Genomic_DNA"/>
</dbReference>
<dbReference type="GO" id="GO:0045547">
    <property type="term" value="F:ditrans,polycis-polyprenyl diphosphate synthase [(2E,6E)-farnesyl diphosphate specific] activity"/>
    <property type="evidence" value="ECO:0007669"/>
    <property type="project" value="TreeGrafter"/>
</dbReference>
<comment type="similarity">
    <text evidence="1 3">Belongs to the UPP synthase family.</text>
</comment>
<dbReference type="AlphaFoldDB" id="A0A1Y5IF60"/>
<dbReference type="InterPro" id="IPR001441">
    <property type="entry name" value="UPP_synth-like"/>
</dbReference>
<evidence type="ECO:0000256" key="2">
    <source>
        <dbReference type="ARBA" id="ARBA00022679"/>
    </source>
</evidence>
<accession>A0A1Y5IF60</accession>